<protein>
    <submittedName>
        <fullName evidence="1">Uncharacterized protein</fullName>
    </submittedName>
</protein>
<evidence type="ECO:0000313" key="1">
    <source>
        <dbReference type="EMBL" id="QBK84970.1"/>
    </source>
</evidence>
<proteinExistence type="predicted"/>
<sequence length="101" mass="12315">MKELSLVNKRFNEIIDIYEYYYLNINKFYDFNFSNLFNVGSLKDYILNYKLNFENFTEDKLELICKYQKLSLEFTESNIDIFSEKQLNHICKYQTLSLESI</sequence>
<reference evidence="1" key="1">
    <citation type="journal article" date="2019" name="MBio">
        <title>Virus Genomes from Deep Sea Sediments Expand the Ocean Megavirome and Support Independent Origins of Viral Gigantism.</title>
        <authorList>
            <person name="Backstrom D."/>
            <person name="Yutin N."/>
            <person name="Jorgensen S.L."/>
            <person name="Dharamshi J."/>
            <person name="Homa F."/>
            <person name="Zaremba-Niedwiedzka K."/>
            <person name="Spang A."/>
            <person name="Wolf Y.I."/>
            <person name="Koonin E.V."/>
            <person name="Ettema T.J."/>
        </authorList>
    </citation>
    <scope>NUCLEOTIDE SEQUENCE</scope>
</reference>
<gene>
    <name evidence="1" type="ORF">LCDPAC02_01690</name>
</gene>
<dbReference type="EMBL" id="MK500301">
    <property type="protein sequence ID" value="QBK84970.1"/>
    <property type="molecule type" value="Genomic_DNA"/>
</dbReference>
<accession>A0A481YPM3</accession>
<organism evidence="1">
    <name type="scientific">Pithovirus LCDPAC02</name>
    <dbReference type="NCBI Taxonomy" id="2506601"/>
    <lineage>
        <taxon>Viruses</taxon>
        <taxon>Pithoviruses</taxon>
    </lineage>
</organism>
<name>A0A481YPM3_9VIRU</name>